<reference evidence="3 4" key="1">
    <citation type="submission" date="2007-08" db="EMBL/GenBank/DDBJ databases">
        <title>Complete sequence of Roseiflexus castenholzii DSM 13941.</title>
        <authorList>
            <consortium name="US DOE Joint Genome Institute"/>
            <person name="Copeland A."/>
            <person name="Lucas S."/>
            <person name="Lapidus A."/>
            <person name="Barry K."/>
            <person name="Glavina del Rio T."/>
            <person name="Dalin E."/>
            <person name="Tice H."/>
            <person name="Pitluck S."/>
            <person name="Thompson L.S."/>
            <person name="Brettin T."/>
            <person name="Bruce D."/>
            <person name="Detter J.C."/>
            <person name="Han C."/>
            <person name="Tapia R."/>
            <person name="Schmutz J."/>
            <person name="Larimer F."/>
            <person name="Land M."/>
            <person name="Hauser L."/>
            <person name="Kyrpides N."/>
            <person name="Mikhailova N."/>
            <person name="Bryant D.A."/>
            <person name="Hanada S."/>
            <person name="Tsukatani Y."/>
            <person name="Richardson P."/>
        </authorList>
    </citation>
    <scope>NUCLEOTIDE SEQUENCE [LARGE SCALE GENOMIC DNA]</scope>
    <source>
        <strain evidence="4">DSM 13941 / HLO8</strain>
    </source>
</reference>
<evidence type="ECO:0000256" key="1">
    <source>
        <dbReference type="SAM" id="Phobius"/>
    </source>
</evidence>
<dbReference type="Pfam" id="PF13559">
    <property type="entry name" value="DUF4129"/>
    <property type="match status" value="1"/>
</dbReference>
<keyword evidence="1" id="KW-0472">Membrane</keyword>
<dbReference type="KEGG" id="rca:Rcas_2914"/>
<evidence type="ECO:0000259" key="2">
    <source>
        <dbReference type="Pfam" id="PF13559"/>
    </source>
</evidence>
<dbReference type="eggNOG" id="ENOG50336PT">
    <property type="taxonomic scope" value="Bacteria"/>
</dbReference>
<evidence type="ECO:0000313" key="3">
    <source>
        <dbReference type="EMBL" id="ABU58976.1"/>
    </source>
</evidence>
<keyword evidence="1" id="KW-1133">Transmembrane helix</keyword>
<accession>A7NN44</accession>
<dbReference type="InterPro" id="IPR025403">
    <property type="entry name" value="TgpA-like_C"/>
</dbReference>
<dbReference type="AlphaFoldDB" id="A7NN44"/>
<feature type="transmembrane region" description="Helical" evidence="1">
    <location>
        <begin position="62"/>
        <end position="80"/>
    </location>
</feature>
<evidence type="ECO:0000313" key="4">
    <source>
        <dbReference type="Proteomes" id="UP000000263"/>
    </source>
</evidence>
<dbReference type="RefSeq" id="WP_012121400.1">
    <property type="nucleotide sequence ID" value="NC_009767.1"/>
</dbReference>
<sequence>MSQWMRWRLAGWLIVTLGALTLLAAALPSVRLEPGKPFPYDLFTPPALGRPSAPVSFGSMEWVGIAVLALGVFVVVMMIFSRDFRRWLVRNLPIYLLVMLTVYLLMANLQPPLFEPRSAPGQVAGASNQPAEIPDIVVPPDLVTNPPAWLVSIISLTMAAGMVLAVWWIVRRFPKRAATTIGEEIAASAQAALRDLEAGGDVRDAVTRCYVEMMRLLHTERGIVRDPDMTAREFEQRLARTGLAATHIRRLTRLFEAVRYSPRAPGPREAREAEACLREIVDVYQSHGGER</sequence>
<organism evidence="3 4">
    <name type="scientific">Roseiflexus castenholzii (strain DSM 13941 / HLO8)</name>
    <dbReference type="NCBI Taxonomy" id="383372"/>
    <lineage>
        <taxon>Bacteria</taxon>
        <taxon>Bacillati</taxon>
        <taxon>Chloroflexota</taxon>
        <taxon>Chloroflexia</taxon>
        <taxon>Chloroflexales</taxon>
        <taxon>Roseiflexineae</taxon>
        <taxon>Roseiflexaceae</taxon>
        <taxon>Roseiflexus</taxon>
    </lineage>
</organism>
<gene>
    <name evidence="3" type="ordered locus">Rcas_2914</name>
</gene>
<dbReference type="OrthoDB" id="166899at2"/>
<feature type="transmembrane region" description="Helical" evidence="1">
    <location>
        <begin position="148"/>
        <end position="170"/>
    </location>
</feature>
<protein>
    <recommendedName>
        <fullName evidence="2">Protein-glutamine gamma-glutamyltransferase-like C-terminal domain-containing protein</fullName>
    </recommendedName>
</protein>
<feature type="transmembrane region" description="Helical" evidence="1">
    <location>
        <begin position="92"/>
        <end position="109"/>
    </location>
</feature>
<name>A7NN44_ROSCS</name>
<feature type="domain" description="Protein-glutamine gamma-glutamyltransferase-like C-terminal" evidence="2">
    <location>
        <begin position="209"/>
        <end position="278"/>
    </location>
</feature>
<dbReference type="STRING" id="383372.Rcas_2914"/>
<keyword evidence="1" id="KW-0812">Transmembrane</keyword>
<dbReference type="Proteomes" id="UP000000263">
    <property type="component" value="Chromosome"/>
</dbReference>
<dbReference type="HOGENOM" id="CLU_956069_0_0_0"/>
<proteinExistence type="predicted"/>
<dbReference type="EMBL" id="CP000804">
    <property type="protein sequence ID" value="ABU58976.1"/>
    <property type="molecule type" value="Genomic_DNA"/>
</dbReference>
<keyword evidence="4" id="KW-1185">Reference proteome</keyword>